<reference evidence="5 6" key="1">
    <citation type="submission" date="2021-08" db="EMBL/GenBank/DDBJ databases">
        <title>Collinsella faecalis sp. nov. isolated from swine faeces.</title>
        <authorList>
            <person name="Oh B.S."/>
            <person name="Lee J.H."/>
        </authorList>
    </citation>
    <scope>NUCLEOTIDE SEQUENCE [LARGE SCALE GENOMIC DNA]</scope>
    <source>
        <strain evidence="5 6">AGMB00827</strain>
    </source>
</reference>
<evidence type="ECO:0000259" key="4">
    <source>
        <dbReference type="Pfam" id="PF24547"/>
    </source>
</evidence>
<evidence type="ECO:0000313" key="5">
    <source>
        <dbReference type="EMBL" id="MBY4797104.1"/>
    </source>
</evidence>
<dbReference type="RefSeq" id="WP_222198828.1">
    <property type="nucleotide sequence ID" value="NZ_JAIMFO010000004.1"/>
</dbReference>
<keyword evidence="2" id="KW-1133">Transmembrane helix</keyword>
<feature type="transmembrane region" description="Helical" evidence="2">
    <location>
        <begin position="1343"/>
        <end position="1365"/>
    </location>
</feature>
<dbReference type="InterPro" id="IPR012332">
    <property type="entry name" value="Autotransporter_pectin_lyase_C"/>
</dbReference>
<proteinExistence type="predicted"/>
<dbReference type="InterPro" id="IPR055382">
    <property type="entry name" value="DUF7601"/>
</dbReference>
<feature type="signal peptide" evidence="3">
    <location>
        <begin position="1"/>
        <end position="21"/>
    </location>
</feature>
<dbReference type="InterPro" id="IPR011050">
    <property type="entry name" value="Pectin_lyase_fold/virulence"/>
</dbReference>
<dbReference type="EMBL" id="JAIMFO010000004">
    <property type="protein sequence ID" value="MBY4797104.1"/>
    <property type="molecule type" value="Genomic_DNA"/>
</dbReference>
<comment type="caution">
    <text evidence="5">The sequence shown here is derived from an EMBL/GenBank/DDBJ whole genome shotgun (WGS) entry which is preliminary data.</text>
</comment>
<sequence>MLAQALAVILMAVSLSLLPHANPFALADETASVAASEQSSGEAEASVAAEGNVATSADAAQDQTSEDATGEASVADGRGEPMAFFARPARASGGCYVASDPGRLYTSIEEALANAQDEDTIFLVSDVNLCKGVLTSTDRDVMVTKKKITIKSAGIATNKVNFYKKWSLSVLRDTTLNLENVTLKEASTTLIGRRERPMVSAMGELVLGNRASITVARPDLTLQKTARYQSTSAVYVGQSGTFTMRDGSVITNFKQPNTDTAGAAVIIDADGTMNLEGGSITDCSASSGGAILNKGTFNMSGGEISHCTATKGNGGAIYSGLSYAKAVNLTGGYISTCTATEDGGAIYTEQPTEISRMRIDGCSAKRGGAIFIAKGAPLTLGNTTVQSNKAARYGSAIYAAGGGQLTFNDGTIIADNIVDNFNVTGVDRFLPCAVAAPMGSSKLRIGGNVQVASNLNNGGKANISYNLCNERIGDGKPIDIIADLSEDSSIELYGPKDDTDALYHPVAVFAPSTTPSLEQAKLFFSDTGNVAFNVDGRDVRWRGACRLKQGDGDWGYYLTLSDAIKSVWPMGQEAHIEMLVDHYATENPTQSDLRTIFEIPAGKNVKITASPGDDFKNAHCTFDFPKRDFVAFRVRSGAALTLDGLNSTDESSGNGLVFSGGVSTPVESMRQIDSYRQVMLRNEGQCSINDVTFENFNSREDSNDQWLYGLLTSYTDNVRQDPEQCRLELQGTTLINNIRMYGGAIHELAGGVGVFGGKFNIGPDVLISHCHGPTGGLAVVGGAVGYFSGTIYKCSTLGNGTDQMTNQAAGGIFMSTINSLKHPTTLVVENGKIIDCRGLTSTPDVAASLGGIYVYGGSLEIHGITIEDCSTNAYWRNAGGAISLNTQKPVKANVYMDGLCIIRNNKTKHPDGNRNVNLGSDMSIDYRSIYLNVGDMDPRSEVHVWASYGDSLNLRRNSVDIPFGIASLSGVASDAKNLNTFINDRDPHLRGAASYKGWAPSNLDADAPHYPAAVIWAETKTVQVSKRLEDVYVFGPGPGPIAFKFKASSATQGYAGKVYDSDNNVINDLVTAYPEDEETPNSYFELRNGDYVRFENVSAQPASPDLEQIVITEVDERVSDTNPDTGRPVDPTAPFIAIPSGESHSYPDGVVVYGTRPAWASTVPSKLPEFCVFYNILQTTSLNVNKQVKGSYADRTKSFDFHITFHFPKGLPDSENGYKVWFSGTSSGSVQLKSGQAWPFSLKDGQDITFSNLPAGTTYELVEDGADGYRSSAKVETLSKDGKADSANIAAGAAGAGLTIDPTHTPQARLAYKDRGIIVNKVSVTNEMPEIVPTGIPIGDDTLPLWLVGLSATFVVALGVGGIVWRRRRSHHRCRHARSS</sequence>
<protein>
    <recommendedName>
        <fullName evidence="4">DUF7601 domain-containing protein</fullName>
    </recommendedName>
</protein>
<feature type="chain" id="PRO_5045404066" description="DUF7601 domain-containing protein" evidence="3">
    <location>
        <begin position="22"/>
        <end position="1380"/>
    </location>
</feature>
<evidence type="ECO:0000256" key="2">
    <source>
        <dbReference type="SAM" id="Phobius"/>
    </source>
</evidence>
<feature type="region of interest" description="Disordered" evidence="1">
    <location>
        <begin position="36"/>
        <end position="75"/>
    </location>
</feature>
<keyword evidence="2" id="KW-0812">Transmembrane</keyword>
<name>A0ABS7MIC6_9ACTN</name>
<accession>A0ABS7MIC6</accession>
<evidence type="ECO:0000256" key="3">
    <source>
        <dbReference type="SAM" id="SignalP"/>
    </source>
</evidence>
<dbReference type="Gene3D" id="2.60.40.1140">
    <property type="entry name" value="Collagen-binding surface protein Cna, B-type domain"/>
    <property type="match status" value="1"/>
</dbReference>
<keyword evidence="6" id="KW-1185">Reference proteome</keyword>
<organism evidence="5 6">
    <name type="scientific">Collinsella ureilytica</name>
    <dbReference type="NCBI Taxonomy" id="2869515"/>
    <lineage>
        <taxon>Bacteria</taxon>
        <taxon>Bacillati</taxon>
        <taxon>Actinomycetota</taxon>
        <taxon>Coriobacteriia</taxon>
        <taxon>Coriobacteriales</taxon>
        <taxon>Coriobacteriaceae</taxon>
        <taxon>Collinsella</taxon>
    </lineage>
</organism>
<dbReference type="Gene3D" id="2.160.20.20">
    <property type="match status" value="1"/>
</dbReference>
<evidence type="ECO:0000313" key="6">
    <source>
        <dbReference type="Proteomes" id="UP000700908"/>
    </source>
</evidence>
<dbReference type="Proteomes" id="UP000700908">
    <property type="component" value="Unassembled WGS sequence"/>
</dbReference>
<dbReference type="SUPFAM" id="SSF51126">
    <property type="entry name" value="Pectin lyase-like"/>
    <property type="match status" value="1"/>
</dbReference>
<evidence type="ECO:0000256" key="1">
    <source>
        <dbReference type="SAM" id="MobiDB-lite"/>
    </source>
</evidence>
<keyword evidence="2" id="KW-0472">Membrane</keyword>
<gene>
    <name evidence="5" type="ORF">K6V98_01830</name>
</gene>
<dbReference type="Pfam" id="PF24547">
    <property type="entry name" value="DUF7601"/>
    <property type="match status" value="1"/>
</dbReference>
<feature type="compositionally biased region" description="Low complexity" evidence="1">
    <location>
        <begin position="36"/>
        <end position="54"/>
    </location>
</feature>
<keyword evidence="3" id="KW-0732">Signal</keyword>
<feature type="domain" description="DUF7601" evidence="4">
    <location>
        <begin position="1181"/>
        <end position="1281"/>
    </location>
</feature>